<evidence type="ECO:0000313" key="9">
    <source>
        <dbReference type="Proteomes" id="UP000030377"/>
    </source>
</evidence>
<dbReference type="PANTHER" id="PTHR33452">
    <property type="entry name" value="OXIDOREDUCTASE CATD-RELATED"/>
    <property type="match status" value="1"/>
</dbReference>
<dbReference type="AlphaFoldDB" id="A0A0A3Y124"/>
<evidence type="ECO:0000256" key="4">
    <source>
        <dbReference type="ARBA" id="ARBA00022692"/>
    </source>
</evidence>
<dbReference type="PANTHER" id="PTHR33452:SF1">
    <property type="entry name" value="INNER MEMBRANE PROTEIN YPHA-RELATED"/>
    <property type="match status" value="1"/>
</dbReference>
<accession>A0A0A3Y124</accession>
<feature type="transmembrane region" description="Helical" evidence="7">
    <location>
        <begin position="69"/>
        <end position="87"/>
    </location>
</feature>
<name>A0A0A3Y124_BRAJP</name>
<evidence type="ECO:0000256" key="1">
    <source>
        <dbReference type="ARBA" id="ARBA00004651"/>
    </source>
</evidence>
<evidence type="ECO:0000256" key="6">
    <source>
        <dbReference type="ARBA" id="ARBA00023136"/>
    </source>
</evidence>
<dbReference type="InterPro" id="IPR051907">
    <property type="entry name" value="DoxX-like_oxidoreductase"/>
</dbReference>
<protein>
    <recommendedName>
        <fullName evidence="10">DoxX family protein</fullName>
    </recommendedName>
</protein>
<organism evidence="8 9">
    <name type="scientific">Bradyrhizobium japonicum</name>
    <dbReference type="NCBI Taxonomy" id="375"/>
    <lineage>
        <taxon>Bacteria</taxon>
        <taxon>Pseudomonadati</taxon>
        <taxon>Pseudomonadota</taxon>
        <taxon>Alphaproteobacteria</taxon>
        <taxon>Hyphomicrobiales</taxon>
        <taxon>Nitrobacteraceae</taxon>
        <taxon>Bradyrhizobium</taxon>
    </lineage>
</organism>
<feature type="transmembrane region" description="Helical" evidence="7">
    <location>
        <begin position="99"/>
        <end position="122"/>
    </location>
</feature>
<keyword evidence="3" id="KW-1003">Cell membrane</keyword>
<sequence>MLLFARVAVAPLFLYSGVGKVLAFAVTAGRLPGGADGLGAVLAAGAIAVELGGGMALLLGLLSRQAAAVLFPFTVAATLMFHNFWAVPEAQVVMQTINFLKNLGLLGALVLIAFYGPGAYAIQTAIKAGPKGAPGLS</sequence>
<dbReference type="EMBL" id="JRPN01000014">
    <property type="protein sequence ID" value="KGT79274.1"/>
    <property type="molecule type" value="Genomic_DNA"/>
</dbReference>
<proteinExistence type="inferred from homology"/>
<dbReference type="InterPro" id="IPR032808">
    <property type="entry name" value="DoxX"/>
</dbReference>
<gene>
    <name evidence="8" type="ORF">MA20_17125</name>
</gene>
<reference evidence="8 9" key="1">
    <citation type="submission" date="2014-09" db="EMBL/GenBank/DDBJ databases">
        <title>Draft genome of Bradyrhizobium japonicum Is-34.</title>
        <authorList>
            <person name="Tsurumaru H."/>
            <person name="Yamakawa T."/>
            <person name="Hashimoto S."/>
            <person name="Okizaki K."/>
            <person name="Kanesaki Y."/>
            <person name="Yoshikawa H."/>
            <person name="Yajima S."/>
        </authorList>
    </citation>
    <scope>NUCLEOTIDE SEQUENCE [LARGE SCALE GENOMIC DNA]</scope>
    <source>
        <strain evidence="8 9">Is-34</strain>
    </source>
</reference>
<keyword evidence="6 7" id="KW-0472">Membrane</keyword>
<comment type="similarity">
    <text evidence="2">Belongs to the DoxX family.</text>
</comment>
<evidence type="ECO:0008006" key="10">
    <source>
        <dbReference type="Google" id="ProtNLM"/>
    </source>
</evidence>
<comment type="subcellular location">
    <subcellularLocation>
        <location evidence="1">Cell membrane</location>
        <topology evidence="1">Multi-pass membrane protein</topology>
    </subcellularLocation>
</comment>
<dbReference type="Pfam" id="PF07681">
    <property type="entry name" value="DoxX"/>
    <property type="match status" value="1"/>
</dbReference>
<comment type="caution">
    <text evidence="8">The sequence shown here is derived from an EMBL/GenBank/DDBJ whole genome shotgun (WGS) entry which is preliminary data.</text>
</comment>
<evidence type="ECO:0000256" key="2">
    <source>
        <dbReference type="ARBA" id="ARBA00006679"/>
    </source>
</evidence>
<dbReference type="Proteomes" id="UP000030377">
    <property type="component" value="Unassembled WGS sequence"/>
</dbReference>
<dbReference type="GO" id="GO:0005886">
    <property type="term" value="C:plasma membrane"/>
    <property type="evidence" value="ECO:0007669"/>
    <property type="project" value="UniProtKB-SubCell"/>
</dbReference>
<keyword evidence="4 7" id="KW-0812">Transmembrane</keyword>
<keyword evidence="5 7" id="KW-1133">Transmembrane helix</keyword>
<evidence type="ECO:0000256" key="3">
    <source>
        <dbReference type="ARBA" id="ARBA00022475"/>
    </source>
</evidence>
<evidence type="ECO:0000256" key="7">
    <source>
        <dbReference type="SAM" id="Phobius"/>
    </source>
</evidence>
<feature type="transmembrane region" description="Helical" evidence="7">
    <location>
        <begin position="39"/>
        <end position="62"/>
    </location>
</feature>
<evidence type="ECO:0000313" key="8">
    <source>
        <dbReference type="EMBL" id="KGT79274.1"/>
    </source>
</evidence>
<evidence type="ECO:0000256" key="5">
    <source>
        <dbReference type="ARBA" id="ARBA00022989"/>
    </source>
</evidence>